<dbReference type="Pfam" id="PF12705">
    <property type="entry name" value="PDDEXK_1"/>
    <property type="match status" value="1"/>
</dbReference>
<proteinExistence type="predicted"/>
<protein>
    <submittedName>
        <fullName evidence="12">ATP-dependent helicase/DNAse subunit B (AddB)</fullName>
        <ecNumber evidence="12">3.6.4.12</ecNumber>
    </submittedName>
</protein>
<name>A0ABP0ENA2_9LACO</name>
<dbReference type="SUPFAM" id="SSF52540">
    <property type="entry name" value="P-loop containing nucleoside triphosphate hydrolases"/>
    <property type="match status" value="1"/>
</dbReference>
<evidence type="ECO:0000259" key="11">
    <source>
        <dbReference type="Pfam" id="PF21445"/>
    </source>
</evidence>
<gene>
    <name evidence="12" type="ORF">R54876_GBNLAHCA_00208</name>
</gene>
<dbReference type="EC" id="3.6.4.12" evidence="12"/>
<evidence type="ECO:0000256" key="9">
    <source>
        <dbReference type="ARBA" id="ARBA00023204"/>
    </source>
</evidence>
<organism evidence="12 13">
    <name type="scientific">Eupransor demetentiae</name>
    <dbReference type="NCBI Taxonomy" id="3109584"/>
    <lineage>
        <taxon>Bacteria</taxon>
        <taxon>Bacillati</taxon>
        <taxon>Bacillota</taxon>
        <taxon>Bacilli</taxon>
        <taxon>Lactobacillales</taxon>
        <taxon>Lactobacillaceae</taxon>
        <taxon>Eupransor</taxon>
    </lineage>
</organism>
<dbReference type="PANTHER" id="PTHR30591">
    <property type="entry name" value="RECBCD ENZYME SUBUNIT RECC"/>
    <property type="match status" value="1"/>
</dbReference>
<dbReference type="Gene3D" id="3.90.320.10">
    <property type="match status" value="1"/>
</dbReference>
<feature type="domain" description="PD-(D/E)XK endonuclease-like" evidence="10">
    <location>
        <begin position="806"/>
        <end position="1131"/>
    </location>
</feature>
<feature type="domain" description="ATP-dependent helicase/deoxyribonuclease subunit B N-terminal" evidence="11">
    <location>
        <begin position="6"/>
        <end position="286"/>
    </location>
</feature>
<dbReference type="SUPFAM" id="SSF52980">
    <property type="entry name" value="Restriction endonuclease-like"/>
    <property type="match status" value="1"/>
</dbReference>
<keyword evidence="3" id="KW-0227">DNA damage</keyword>
<evidence type="ECO:0000256" key="7">
    <source>
        <dbReference type="ARBA" id="ARBA00022840"/>
    </source>
</evidence>
<dbReference type="Proteomes" id="UP001314241">
    <property type="component" value="Unassembled WGS sequence"/>
</dbReference>
<dbReference type="EMBL" id="CAWVOH010000001">
    <property type="protein sequence ID" value="CAK8053651.1"/>
    <property type="molecule type" value="Genomic_DNA"/>
</dbReference>
<evidence type="ECO:0000259" key="10">
    <source>
        <dbReference type="Pfam" id="PF12705"/>
    </source>
</evidence>
<keyword evidence="6" id="KW-0269">Exonuclease</keyword>
<dbReference type="Gene3D" id="3.40.50.300">
    <property type="entry name" value="P-loop containing nucleotide triphosphate hydrolases"/>
    <property type="match status" value="3"/>
</dbReference>
<dbReference type="GO" id="GO:0016787">
    <property type="term" value="F:hydrolase activity"/>
    <property type="evidence" value="ECO:0007669"/>
    <property type="project" value="UniProtKB-KW"/>
</dbReference>
<keyword evidence="1" id="KW-0540">Nuclease</keyword>
<evidence type="ECO:0000313" key="12">
    <source>
        <dbReference type="EMBL" id="CAK8053651.1"/>
    </source>
</evidence>
<keyword evidence="7" id="KW-0067">ATP-binding</keyword>
<dbReference type="RefSeq" id="WP_349641209.1">
    <property type="nucleotide sequence ID" value="NZ_CAWVOH010000001.1"/>
</dbReference>
<evidence type="ECO:0000313" key="13">
    <source>
        <dbReference type="Proteomes" id="UP001314241"/>
    </source>
</evidence>
<dbReference type="Pfam" id="PF21445">
    <property type="entry name" value="ADDB_N"/>
    <property type="match status" value="1"/>
</dbReference>
<keyword evidence="13" id="KW-1185">Reference proteome</keyword>
<evidence type="ECO:0000256" key="5">
    <source>
        <dbReference type="ARBA" id="ARBA00022806"/>
    </source>
</evidence>
<keyword evidence="9" id="KW-0234">DNA repair</keyword>
<evidence type="ECO:0000256" key="6">
    <source>
        <dbReference type="ARBA" id="ARBA00022839"/>
    </source>
</evidence>
<evidence type="ECO:0000256" key="1">
    <source>
        <dbReference type="ARBA" id="ARBA00022722"/>
    </source>
</evidence>
<dbReference type="PANTHER" id="PTHR30591:SF1">
    <property type="entry name" value="RECBCD ENZYME SUBUNIT RECC"/>
    <property type="match status" value="1"/>
</dbReference>
<evidence type="ECO:0000256" key="4">
    <source>
        <dbReference type="ARBA" id="ARBA00022801"/>
    </source>
</evidence>
<dbReference type="InterPro" id="IPR027417">
    <property type="entry name" value="P-loop_NTPase"/>
</dbReference>
<dbReference type="GO" id="GO:0003678">
    <property type="term" value="F:DNA helicase activity"/>
    <property type="evidence" value="ECO:0007669"/>
    <property type="project" value="UniProtKB-EC"/>
</dbReference>
<keyword evidence="8" id="KW-0238">DNA-binding</keyword>
<accession>A0ABP0ENA2</accession>
<dbReference type="InterPro" id="IPR038726">
    <property type="entry name" value="PDDEXK_AddAB-type"/>
</dbReference>
<keyword evidence="5 12" id="KW-0347">Helicase</keyword>
<evidence type="ECO:0000256" key="8">
    <source>
        <dbReference type="ARBA" id="ARBA00023125"/>
    </source>
</evidence>
<dbReference type="InterPro" id="IPR011335">
    <property type="entry name" value="Restrct_endonuc-II-like"/>
</dbReference>
<evidence type="ECO:0000256" key="3">
    <source>
        <dbReference type="ARBA" id="ARBA00022763"/>
    </source>
</evidence>
<keyword evidence="2" id="KW-0547">Nucleotide-binding</keyword>
<comment type="caution">
    <text evidence="12">The sequence shown here is derived from an EMBL/GenBank/DDBJ whole genome shotgun (WGS) entry which is preliminary data.</text>
</comment>
<evidence type="ECO:0000256" key="2">
    <source>
        <dbReference type="ARBA" id="ARBA00022741"/>
    </source>
</evidence>
<dbReference type="InterPro" id="IPR011604">
    <property type="entry name" value="PDDEXK-like_dom_sf"/>
</dbReference>
<sequence length="1176" mass="132398">MSVEILMGTARADFRQEMLSRIAEQSKANPNLTVFYVVPNHIKFDSEVEVLEAYRQLAGLPADALYAQSRLQAFSLSRLAWYLLKNSPRRQAQILDPTGLFMILSRILREEATRLPVFARMQAKRGFVQSLLAQLLELRASQITPEELLQSLDEQFDQNSQHAALENNLSQKLRDLAIVADAFDRALGDRWITAQESLPYLASQLADMELQDVAFYFEGFNGFTSAEWSVLTQLVQKYPVTISLLGEQDSLGQTVEGDLFYKPMETARRLQHLTQGQNLDFKLSSTSKVRAINPDMADLLASWEKLGQYGRLPEAEPLEQLDFFLADNAVTELQEVARRIHRDLVADSSLHLRDCLILARDLGPYKNHIPVVMEQNQLAYFLDDDVKMANHPIVELVTNLLKPKENLFYYQNILVIVKSGFLRPQSGEVDWADDQVFFDTLAYLDNYLTANQPSYRYWHDVKRPFDLFQLDIEDDEAQMATVAGQINQRLEGLRHFIVRALDDFVAAIAESKTMRQAAESLMTWLQKYQLDQTILKERNRLAAAGDLTRAQQIDEVWQMFIGTLDQLVLVAGEEAYDQQLFLETLLAGFSGASFSGIPNQLDQLTISEAGIVQSQHYRKLYFIGASRQNLPANIKNKAIINDAERTILQPALAQGEQAKYLQDTAQQQMASENLLFYGALAASSESVTLSYPLLDSKGQVNEMSAYLQRLVAHYQAPVERIAGHPEDSQQLVEKYLSAPAATLAQLAKLPNGNRQGQAFESLANLLKESGWTRALNRILAAGHYRNRVEKLEANLAAQLFTQPLNVSISQLEAYYRNPYEYFLRYGLRLQERLTHELNSAQLGTLYHGIMEAVIGQSIQTNTDLRQLDQSQLEKMVEDALALQAASPEFANLLDSAQGQATLAYVDNVALRLLGQMQRSSQTNQSQPSQVEKTFGFPNQSLPALKYPFKQSYIALRGKLDCFDFQDPNHQFGTILDYKSNGKKFDWGQAYDGLQMQLLTYWQAAQTNAGQLGINQVGGALFAKIAPSPIALSDYKGDLNDLLAGKVTSPEFKYHGLLLAENDYLDNLERVAPGENASYYPFAVKKDGDLTSRSETLTPDELDLLLARNQDNVERAAQGITAGDFPIHPVESSLQYSPYRDVMRFDRALGDQYQGVTPNQKQVIIDRLAEQKGGQDG</sequence>
<reference evidence="12 13" key="1">
    <citation type="submission" date="2024-01" db="EMBL/GenBank/DDBJ databases">
        <authorList>
            <person name="Botero Cardona J."/>
        </authorList>
    </citation>
    <scope>NUCLEOTIDE SEQUENCE [LARGE SCALE GENOMIC DNA]</scope>
    <source>
        <strain evidence="12 13">LMG 33000</strain>
    </source>
</reference>
<dbReference type="InterPro" id="IPR049035">
    <property type="entry name" value="ADDB_N"/>
</dbReference>
<keyword evidence="4 12" id="KW-0378">Hydrolase</keyword>